<accession>A0ABV2SHF6</accession>
<keyword evidence="1" id="KW-0456">Lyase</keyword>
<dbReference type="PANTHER" id="PTHR11570">
    <property type="entry name" value="S-ADENOSYLMETHIONINE DECARBOXYLASE"/>
    <property type="match status" value="1"/>
</dbReference>
<reference evidence="1 2" key="1">
    <citation type="submission" date="2024-06" db="EMBL/GenBank/DDBJ databases">
        <title>Genomic Encyclopedia of Type Strains, Phase V (KMG-V): Genome sequencing to study the core and pangenomes of soil and plant-associated prokaryotes.</title>
        <authorList>
            <person name="Whitman W."/>
        </authorList>
    </citation>
    <scope>NUCLEOTIDE SEQUENCE [LARGE SCALE GENOMIC DNA]</scope>
    <source>
        <strain evidence="1 2">NE40</strain>
    </source>
</reference>
<dbReference type="GO" id="GO:0004014">
    <property type="term" value="F:adenosylmethionine decarboxylase activity"/>
    <property type="evidence" value="ECO:0007669"/>
    <property type="project" value="UniProtKB-EC"/>
</dbReference>
<dbReference type="InterPro" id="IPR016067">
    <property type="entry name" value="S-AdoMet_deCO2ase_core"/>
</dbReference>
<dbReference type="SUPFAM" id="SSF56276">
    <property type="entry name" value="S-adenosylmethionine decarboxylase"/>
    <property type="match status" value="1"/>
</dbReference>
<dbReference type="InterPro" id="IPR018166">
    <property type="entry name" value="S-AdoMet_deCO2ase_CS"/>
</dbReference>
<dbReference type="Pfam" id="PF01536">
    <property type="entry name" value="SAM_decarbox"/>
    <property type="match status" value="1"/>
</dbReference>
<dbReference type="PANTHER" id="PTHR11570:SF0">
    <property type="entry name" value="S-ADENOSYLMETHIONINE DECARBOXYLASE PROENZYME"/>
    <property type="match status" value="1"/>
</dbReference>
<dbReference type="InterPro" id="IPR048283">
    <property type="entry name" value="AdoMetDC-like"/>
</dbReference>
<comment type="caution">
    <text evidence="1">The sequence shown here is derived from an EMBL/GenBank/DDBJ whole genome shotgun (WGS) entry which is preliminary data.</text>
</comment>
<organism evidence="1 2">
    <name type="scientific">Endozoicomonas lisbonensis</name>
    <dbReference type="NCBI Taxonomy" id="3120522"/>
    <lineage>
        <taxon>Bacteria</taxon>
        <taxon>Pseudomonadati</taxon>
        <taxon>Pseudomonadota</taxon>
        <taxon>Gammaproteobacteria</taxon>
        <taxon>Oceanospirillales</taxon>
        <taxon>Endozoicomonadaceae</taxon>
        <taxon>Endozoicomonas</taxon>
    </lineage>
</organism>
<dbReference type="PROSITE" id="PS01336">
    <property type="entry name" value="ADOMETDC"/>
    <property type="match status" value="1"/>
</dbReference>
<sequence length="308" mass="35354">MMFFEGSEKKVEMVTAPEAGSLRAMGKDFWAGVVTKAQAEILDTISNEHCDAYLLSESSLFVWHDRFLMLTCGTTTLVDATLHFLDHFPQEHIHFASFQRKNEYQSHLQKSSFEEDIERLGKRLEGYAFRLGHLDSHHNYVFHLDKPYQPEADDSTSELLMYHIKGKNADYLRTEGQTIEGIRSLLRLDEILPGFAISDWLFEPFGYSLNAIKGNRYATFHITPQEDSSYVSFETNMDLESNHVIRILLEALNPGCWDLIGFNAEQTLPEGQDYLCMSSCDLPLSCGYDMSFRHYQHSGHARVEAEKL</sequence>
<protein>
    <submittedName>
        <fullName evidence="1">S-adenosylmethionine decarboxylase</fullName>
        <ecNumber evidence="1">4.1.1.50</ecNumber>
    </submittedName>
</protein>
<dbReference type="Gene3D" id="3.60.90.10">
    <property type="entry name" value="S-adenosylmethionine decarboxylase"/>
    <property type="match status" value="1"/>
</dbReference>
<proteinExistence type="predicted"/>
<dbReference type="Proteomes" id="UP001549366">
    <property type="component" value="Unassembled WGS sequence"/>
</dbReference>
<evidence type="ECO:0000313" key="2">
    <source>
        <dbReference type="Proteomes" id="UP001549366"/>
    </source>
</evidence>
<gene>
    <name evidence="1" type="ORF">V5J35_002401</name>
</gene>
<keyword evidence="2" id="KW-1185">Reference proteome</keyword>
<name>A0ABV2SHF6_9GAMM</name>
<evidence type="ECO:0000313" key="1">
    <source>
        <dbReference type="EMBL" id="MET4757209.1"/>
    </source>
</evidence>
<dbReference type="EC" id="4.1.1.50" evidence="1"/>
<dbReference type="EMBL" id="JBEWTB010000002">
    <property type="protein sequence ID" value="MET4757209.1"/>
    <property type="molecule type" value="Genomic_DNA"/>
</dbReference>